<dbReference type="AlphaFoldDB" id="A0A194AJ90"/>
<dbReference type="Proteomes" id="UP000095200">
    <property type="component" value="Unassembled WGS sequence"/>
</dbReference>
<dbReference type="Pfam" id="PF00535">
    <property type="entry name" value="Glycos_transf_2"/>
    <property type="match status" value="1"/>
</dbReference>
<dbReference type="InterPro" id="IPR001173">
    <property type="entry name" value="Glyco_trans_2-like"/>
</dbReference>
<feature type="domain" description="Glycosyltransferase 2-like" evidence="1">
    <location>
        <begin position="6"/>
        <end position="139"/>
    </location>
</feature>
<evidence type="ECO:0000313" key="2">
    <source>
        <dbReference type="EMBL" id="GAU09388.1"/>
    </source>
</evidence>
<name>A0A194AJ90_9BACT</name>
<comment type="caution">
    <text evidence="2">The sequence shown here is derived from an EMBL/GenBank/DDBJ whole genome shotgun (WGS) entry which is preliminary data.</text>
</comment>
<reference evidence="3" key="1">
    <citation type="submission" date="2016-06" db="EMBL/GenBank/DDBJ databases">
        <title>Draft genome sequence of Desulfoplanes formicivorans strain Pf12B.</title>
        <authorList>
            <person name="Watanabe M."/>
            <person name="Kojima H."/>
            <person name="Fukui M."/>
        </authorList>
    </citation>
    <scope>NUCLEOTIDE SEQUENCE [LARGE SCALE GENOMIC DNA]</scope>
    <source>
        <strain evidence="3">Pf12B</strain>
    </source>
</reference>
<gene>
    <name evidence="2" type="ORF">DPF_2114</name>
</gene>
<proteinExistence type="predicted"/>
<dbReference type="Gene3D" id="3.90.550.10">
    <property type="entry name" value="Spore Coat Polysaccharide Biosynthesis Protein SpsA, Chain A"/>
    <property type="match status" value="1"/>
</dbReference>
<keyword evidence="3" id="KW-1185">Reference proteome</keyword>
<sequence length="409" mass="46827">MSYAVSIIIPVFNQWHLTCDCLVSLQKTILRSDIEIIVVDNGSSDATMSQCPKLGTHLFGQRFTYIRNEENRNFGPACNQGARQASAKYLFFLNNDTIAKKGWLEPLLESMGKDDRLGAVSPLLVYPDSERVQHLGVTFAPGGTVKHLYEYFPKDHPVVYQERELQAITGAAFFIDRGEFLRCGSFFEGYANGFEDLDLCFELRAHGKTLRCIPESCFVHLTSQTPGRFDCDTVNAALLSRRHGHDLYPDLHVLVRNDGFCLNLTSWLMHYATLPKERRSTLEKEAHGMDSDALTALLHKEPLWEDGYERLARLREQQGDHAAANQLRWLRVRLCPSEKAYFLLQKSSQRCHDDLLYDYAKNFLAFLAKNKDKHQRTKMISRARSLQAWARAHDESGLVTLYEQWLGTQ</sequence>
<dbReference type="PANTHER" id="PTHR43179">
    <property type="entry name" value="RHAMNOSYLTRANSFERASE WBBL"/>
    <property type="match status" value="1"/>
</dbReference>
<dbReference type="EMBL" id="BDFE01000017">
    <property type="protein sequence ID" value="GAU09388.1"/>
    <property type="molecule type" value="Genomic_DNA"/>
</dbReference>
<dbReference type="OrthoDB" id="9783791at2"/>
<dbReference type="PANTHER" id="PTHR43179:SF7">
    <property type="entry name" value="RHAMNOSYLTRANSFERASE WBBL"/>
    <property type="match status" value="1"/>
</dbReference>
<evidence type="ECO:0000259" key="1">
    <source>
        <dbReference type="Pfam" id="PF00535"/>
    </source>
</evidence>
<organism evidence="2 3">
    <name type="scientific">Desulfoplanes formicivorans</name>
    <dbReference type="NCBI Taxonomy" id="1592317"/>
    <lineage>
        <taxon>Bacteria</taxon>
        <taxon>Pseudomonadati</taxon>
        <taxon>Thermodesulfobacteriota</taxon>
        <taxon>Desulfovibrionia</taxon>
        <taxon>Desulfovibrionales</taxon>
        <taxon>Desulfoplanaceae</taxon>
        <taxon>Desulfoplanes</taxon>
    </lineage>
</organism>
<dbReference type="InterPro" id="IPR029044">
    <property type="entry name" value="Nucleotide-diphossugar_trans"/>
</dbReference>
<dbReference type="CDD" id="cd04186">
    <property type="entry name" value="GT_2_like_c"/>
    <property type="match status" value="1"/>
</dbReference>
<dbReference type="RefSeq" id="WP_069859622.1">
    <property type="nucleotide sequence ID" value="NZ_BDFE01000017.1"/>
</dbReference>
<protein>
    <recommendedName>
        <fullName evidence="1">Glycosyltransferase 2-like domain-containing protein</fullName>
    </recommendedName>
</protein>
<accession>A0A194AJ90</accession>
<evidence type="ECO:0000313" key="3">
    <source>
        <dbReference type="Proteomes" id="UP000095200"/>
    </source>
</evidence>
<dbReference type="SUPFAM" id="SSF53448">
    <property type="entry name" value="Nucleotide-diphospho-sugar transferases"/>
    <property type="match status" value="1"/>
</dbReference>
<dbReference type="STRING" id="1592317.DPF_2114"/>